<accession>A0A0E3XAD1</accession>
<reference evidence="1 2" key="1">
    <citation type="journal article" date="2015" name="Sci. Rep.">
        <title>Bacteriophages of wastewater foaming-associated filamentous Gordonia reduce host levels in raw activated sludge.</title>
        <authorList>
            <person name="Liu M."/>
            <person name="Gill J.J."/>
            <person name="Young R."/>
            <person name="Summer E.J."/>
        </authorList>
    </citation>
    <scope>NUCLEOTIDE SEQUENCE [LARGE SCALE GENOMIC DNA]</scope>
</reference>
<proteinExistence type="predicted"/>
<organism evidence="1 2">
    <name type="scientific">Gordonia phage Gmala1</name>
    <dbReference type="NCBI Taxonomy" id="1622190"/>
    <lineage>
        <taxon>Viruses</taxon>
        <taxon>Duplodnaviria</taxon>
        <taxon>Heunggongvirae</taxon>
        <taxon>Uroviricota</taxon>
        <taxon>Caudoviricetes</taxon>
        <taxon>Gordtnkvirus</taxon>
        <taxon>Gordtnkvirus gordtnk2</taxon>
    </lineage>
</organism>
<dbReference type="GeneID" id="26641502"/>
<protein>
    <submittedName>
        <fullName evidence="1">Uncharacterized protein</fullName>
    </submittedName>
</protein>
<name>A0A0E3XAD1_9CAUD</name>
<dbReference type="KEGG" id="vg:26641502"/>
<dbReference type="RefSeq" id="YP_009215270.1">
    <property type="nucleotide sequence ID" value="NC_028972.1"/>
</dbReference>
<sequence length="96" mass="11328">MKFLKKIASWRETRRLYILLDVLDTEIAAVVNTMNYARENMDKKYETVSDLERLNSLETGYFESMRSLNSQLRILLQIREVVVRLIKNDVISKTSV</sequence>
<dbReference type="EMBL" id="KP790009">
    <property type="protein sequence ID" value="AKC02898.1"/>
    <property type="molecule type" value="Genomic_DNA"/>
</dbReference>
<evidence type="ECO:0000313" key="2">
    <source>
        <dbReference type="Proteomes" id="UP000033019"/>
    </source>
</evidence>
<gene>
    <name evidence="1" type="ORF">Gmala1_60</name>
</gene>
<evidence type="ECO:0000313" key="1">
    <source>
        <dbReference type="EMBL" id="AKC02898.1"/>
    </source>
</evidence>
<dbReference type="Proteomes" id="UP000033019">
    <property type="component" value="Segment"/>
</dbReference>